<evidence type="ECO:0000313" key="6">
    <source>
        <dbReference type="EMBL" id="MFC4260188.1"/>
    </source>
</evidence>
<dbReference type="InterPro" id="IPR006665">
    <property type="entry name" value="OmpA-like"/>
</dbReference>
<dbReference type="InterPro" id="IPR036737">
    <property type="entry name" value="OmpA-like_sf"/>
</dbReference>
<accession>A0ABV8QLB0</accession>
<dbReference type="PANTHER" id="PTHR30329">
    <property type="entry name" value="STATOR ELEMENT OF FLAGELLAR MOTOR COMPLEX"/>
    <property type="match status" value="1"/>
</dbReference>
<dbReference type="Pfam" id="PF18393">
    <property type="entry name" value="MotY_N"/>
    <property type="match status" value="1"/>
</dbReference>
<evidence type="ECO:0000256" key="4">
    <source>
        <dbReference type="SAM" id="MobiDB-lite"/>
    </source>
</evidence>
<reference evidence="7" key="1">
    <citation type="journal article" date="2019" name="Int. J. Syst. Evol. Microbiol.">
        <title>The Global Catalogue of Microorganisms (GCM) 10K type strain sequencing project: providing services to taxonomists for standard genome sequencing and annotation.</title>
        <authorList>
            <consortium name="The Broad Institute Genomics Platform"/>
            <consortium name="The Broad Institute Genome Sequencing Center for Infectious Disease"/>
            <person name="Wu L."/>
            <person name="Ma J."/>
        </authorList>
    </citation>
    <scope>NUCLEOTIDE SEQUENCE [LARGE SCALE GENOMIC DNA]</scope>
    <source>
        <strain evidence="7">CECT 7297</strain>
    </source>
</reference>
<dbReference type="RefSeq" id="WP_379888470.1">
    <property type="nucleotide sequence ID" value="NZ_JBHSDI010000051.1"/>
</dbReference>
<keyword evidence="7" id="KW-1185">Reference proteome</keyword>
<feature type="region of interest" description="Disordered" evidence="4">
    <location>
        <begin position="280"/>
        <end position="317"/>
    </location>
</feature>
<dbReference type="Proteomes" id="UP001595798">
    <property type="component" value="Unassembled WGS sequence"/>
</dbReference>
<dbReference type="Gene3D" id="3.30.1330.60">
    <property type="entry name" value="OmpA-like domain"/>
    <property type="match status" value="1"/>
</dbReference>
<protein>
    <submittedName>
        <fullName evidence="6">OmpA family protein</fullName>
    </submittedName>
</protein>
<dbReference type="Pfam" id="PF00691">
    <property type="entry name" value="OmpA"/>
    <property type="match status" value="1"/>
</dbReference>
<comment type="subcellular location">
    <subcellularLocation>
        <location evidence="1">Cell outer membrane</location>
    </subcellularLocation>
</comment>
<feature type="domain" description="OmpA-like" evidence="5">
    <location>
        <begin position="186"/>
        <end position="299"/>
    </location>
</feature>
<dbReference type="PRINTS" id="PR01021">
    <property type="entry name" value="OMPADOMAIN"/>
</dbReference>
<evidence type="ECO:0000256" key="1">
    <source>
        <dbReference type="ARBA" id="ARBA00004442"/>
    </source>
</evidence>
<dbReference type="Gene3D" id="2.60.40.2540">
    <property type="match status" value="1"/>
</dbReference>
<dbReference type="PANTHER" id="PTHR30329:SF17">
    <property type="entry name" value="LIPOPROTEIN YFIB-RELATED"/>
    <property type="match status" value="1"/>
</dbReference>
<feature type="compositionally biased region" description="Basic and acidic residues" evidence="4">
    <location>
        <begin position="287"/>
        <end position="303"/>
    </location>
</feature>
<dbReference type="PROSITE" id="PS51123">
    <property type="entry name" value="OMPA_2"/>
    <property type="match status" value="1"/>
</dbReference>
<dbReference type="EMBL" id="JBHSDI010000051">
    <property type="protein sequence ID" value="MFC4260188.1"/>
    <property type="molecule type" value="Genomic_DNA"/>
</dbReference>
<dbReference type="InterPro" id="IPR006664">
    <property type="entry name" value="OMP_bac"/>
</dbReference>
<dbReference type="CDD" id="cd07185">
    <property type="entry name" value="OmpA_C-like"/>
    <property type="match status" value="1"/>
</dbReference>
<dbReference type="InterPro" id="IPR050330">
    <property type="entry name" value="Bact_OuterMem_StrucFunc"/>
</dbReference>
<dbReference type="SUPFAM" id="SSF103088">
    <property type="entry name" value="OmpA-like"/>
    <property type="match status" value="1"/>
</dbReference>
<evidence type="ECO:0000256" key="3">
    <source>
        <dbReference type="PROSITE-ProRule" id="PRU00473"/>
    </source>
</evidence>
<comment type="caution">
    <text evidence="6">The sequence shown here is derived from an EMBL/GenBank/DDBJ whole genome shotgun (WGS) entry which is preliminary data.</text>
</comment>
<gene>
    <name evidence="6" type="ORF">ACFOZ5_14280</name>
</gene>
<dbReference type="InterPro" id="IPR041544">
    <property type="entry name" value="MotY_N"/>
</dbReference>
<sequence>MVRFDRSAKTAEIRGLPVRRTLMALLVAGAMGTSPLADARSFGAGLENSEWYLSESVFDCTLTHEVPGYGRAVFRHRAGEDLGFYLEADLPLMQPGRGLLVVEAPAWRPGEPTRRLGYVQVSDNRKVVEVGNRDAMAMMEGLLSGMAPTVTRQARYQGGPVRVRLSNINFRSQFDGYRRCVTGLLPVNYDQIQRSRVPFASGSTSLVDRDRKLLENIATYVAADPTVTRIFVDGHSDRFGSRIQNRALSEERAQAVADYLIEVGVPADLIVIRSHADQYPVSGNPADNRRTNIRLEREGDNRGVQRAGSDAFGGASG</sequence>
<dbReference type="PRINTS" id="PR01023">
    <property type="entry name" value="NAFLGMOTY"/>
</dbReference>
<evidence type="ECO:0000256" key="2">
    <source>
        <dbReference type="ARBA" id="ARBA00023136"/>
    </source>
</evidence>
<evidence type="ECO:0000313" key="7">
    <source>
        <dbReference type="Proteomes" id="UP001595798"/>
    </source>
</evidence>
<name>A0ABV8QLB0_9GAMM</name>
<keyword evidence="2 3" id="KW-0472">Membrane</keyword>
<proteinExistence type="predicted"/>
<organism evidence="6 7">
    <name type="scientific">Marinobacter lacisalsi</name>
    <dbReference type="NCBI Taxonomy" id="475979"/>
    <lineage>
        <taxon>Bacteria</taxon>
        <taxon>Pseudomonadati</taxon>
        <taxon>Pseudomonadota</taxon>
        <taxon>Gammaproteobacteria</taxon>
        <taxon>Pseudomonadales</taxon>
        <taxon>Marinobacteraceae</taxon>
        <taxon>Marinobacter</taxon>
    </lineage>
</organism>
<evidence type="ECO:0000259" key="5">
    <source>
        <dbReference type="PROSITE" id="PS51123"/>
    </source>
</evidence>